<evidence type="ECO:0000313" key="2">
    <source>
        <dbReference type="Proteomes" id="UP000064967"/>
    </source>
</evidence>
<dbReference type="SUPFAM" id="SSF54593">
    <property type="entry name" value="Glyoxalase/Bleomycin resistance protein/Dihydroxybiphenyl dioxygenase"/>
    <property type="match status" value="1"/>
</dbReference>
<reference evidence="1 2" key="1">
    <citation type="submission" date="2015-08" db="EMBL/GenBank/DDBJ databases">
        <authorList>
            <person name="Babu N.S."/>
            <person name="Beckwith C.J."/>
            <person name="Beseler K.G."/>
            <person name="Brison A."/>
            <person name="Carone J.V."/>
            <person name="Caskin T.P."/>
            <person name="Diamond M."/>
            <person name="Durham M.E."/>
            <person name="Foxe J.M."/>
            <person name="Go M."/>
            <person name="Henderson B.A."/>
            <person name="Jones I.B."/>
            <person name="McGettigan J.A."/>
            <person name="Micheletti S.J."/>
            <person name="Nasrallah M.E."/>
            <person name="Ortiz D."/>
            <person name="Piller C.R."/>
            <person name="Privatt S.R."/>
            <person name="Schneider S.L."/>
            <person name="Sharp S."/>
            <person name="Smith T.C."/>
            <person name="Stanton J.D."/>
            <person name="Ullery H.E."/>
            <person name="Wilson R.J."/>
            <person name="Serrano M.G."/>
            <person name="Buck G."/>
            <person name="Lee V."/>
            <person name="Wang Y."/>
            <person name="Carvalho R."/>
            <person name="Voegtly L."/>
            <person name="Shi R."/>
            <person name="Duckworth R."/>
            <person name="Johnson A."/>
            <person name="Loviza R."/>
            <person name="Walstead R."/>
            <person name="Shah Z."/>
            <person name="Kiflezghi M."/>
            <person name="Wade K."/>
            <person name="Ball S.L."/>
            <person name="Bradley K.W."/>
            <person name="Asai D.J."/>
            <person name="Bowman C.A."/>
            <person name="Russell D.A."/>
            <person name="Pope W.H."/>
            <person name="Jacobs-Sera D."/>
            <person name="Hendrix R.W."/>
            <person name="Hatfull G.F."/>
        </authorList>
    </citation>
    <scope>NUCLEOTIDE SEQUENCE [LARGE SCALE GENOMIC DNA]</scope>
    <source>
        <strain evidence="1 2">DSM 27648</strain>
    </source>
</reference>
<name>A0A0K1PJU0_9BACT</name>
<evidence type="ECO:0000313" key="1">
    <source>
        <dbReference type="EMBL" id="AKU93785.1"/>
    </source>
</evidence>
<dbReference type="Proteomes" id="UP000064967">
    <property type="component" value="Chromosome"/>
</dbReference>
<protein>
    <recommendedName>
        <fullName evidence="3">VOC domain-containing protein</fullName>
    </recommendedName>
</protein>
<gene>
    <name evidence="1" type="ORF">AKJ09_00449</name>
</gene>
<organism evidence="1 2">
    <name type="scientific">Labilithrix luteola</name>
    <dbReference type="NCBI Taxonomy" id="1391654"/>
    <lineage>
        <taxon>Bacteria</taxon>
        <taxon>Pseudomonadati</taxon>
        <taxon>Myxococcota</taxon>
        <taxon>Polyangia</taxon>
        <taxon>Polyangiales</taxon>
        <taxon>Labilitrichaceae</taxon>
        <taxon>Labilithrix</taxon>
    </lineage>
</organism>
<proteinExistence type="predicted"/>
<dbReference type="EMBL" id="CP012333">
    <property type="protein sequence ID" value="AKU93785.1"/>
    <property type="molecule type" value="Genomic_DNA"/>
</dbReference>
<dbReference type="InterPro" id="IPR029068">
    <property type="entry name" value="Glyas_Bleomycin-R_OHBP_Dase"/>
</dbReference>
<accession>A0A0K1PJU0</accession>
<dbReference type="RefSeq" id="WP_169927177.1">
    <property type="nucleotide sequence ID" value="NZ_CP012333.1"/>
</dbReference>
<keyword evidence="2" id="KW-1185">Reference proteome</keyword>
<dbReference type="KEGG" id="llu:AKJ09_00449"/>
<sequence>MEITNVIYPVVVEDFADYANTVAHYREVLGLPLKAEFSHQGFTVSWLGPMVVVSARDKAALDVALEVEGILVVDDLDAFWQRMQGRTEVLVAPEEVPSGRRFVVRHQDGRAVEYLDLANSR</sequence>
<dbReference type="AlphaFoldDB" id="A0A0K1PJU0"/>
<evidence type="ECO:0008006" key="3">
    <source>
        <dbReference type="Google" id="ProtNLM"/>
    </source>
</evidence>
<dbReference type="Gene3D" id="3.10.180.10">
    <property type="entry name" value="2,3-Dihydroxybiphenyl 1,2-Dioxygenase, domain 1"/>
    <property type="match status" value="1"/>
</dbReference>